<evidence type="ECO:0000256" key="1">
    <source>
        <dbReference type="ARBA" id="ARBA00008023"/>
    </source>
</evidence>
<feature type="binding site" evidence="10">
    <location>
        <begin position="179"/>
        <end position="180"/>
    </location>
    <ligand>
        <name>substrate</name>
    </ligand>
</feature>
<dbReference type="Pfam" id="PF01725">
    <property type="entry name" value="Ham1p_like"/>
    <property type="match status" value="1"/>
</dbReference>
<dbReference type="Gene3D" id="3.90.950.10">
    <property type="match status" value="1"/>
</dbReference>
<feature type="active site" description="Proton acceptor" evidence="10">
    <location>
        <position position="70"/>
    </location>
</feature>
<dbReference type="RefSeq" id="WP_135767435.1">
    <property type="nucleotide sequence ID" value="NZ_RQET01000004.1"/>
</dbReference>
<reference evidence="12" key="1">
    <citation type="journal article" date="2019" name="PLoS Negl. Trop. Dis.">
        <title>Revisiting the worldwide diversity of Leptospira species in the environment.</title>
        <authorList>
            <person name="Vincent A.T."/>
            <person name="Schiettekatte O."/>
            <person name="Bourhy P."/>
            <person name="Veyrier F.J."/>
            <person name="Picardeau M."/>
        </authorList>
    </citation>
    <scope>NUCLEOTIDE SEQUENCE [LARGE SCALE GENOMIC DNA]</scope>
    <source>
        <strain evidence="12">SSW15</strain>
    </source>
</reference>
<keyword evidence="4 10" id="KW-0547">Nucleotide-binding</keyword>
<dbReference type="GO" id="GO:0005829">
    <property type="term" value="C:cytosol"/>
    <property type="evidence" value="ECO:0007669"/>
    <property type="project" value="TreeGrafter"/>
</dbReference>
<accession>A0A4R9GI23</accession>
<dbReference type="PANTHER" id="PTHR11067:SF9">
    <property type="entry name" value="INOSINE TRIPHOSPHATE PYROPHOSPHATASE"/>
    <property type="match status" value="1"/>
</dbReference>
<evidence type="ECO:0000256" key="6">
    <source>
        <dbReference type="ARBA" id="ARBA00022842"/>
    </source>
</evidence>
<comment type="catalytic activity">
    <reaction evidence="8 10">
        <text>dITP + H2O = dIMP + diphosphate + H(+)</text>
        <dbReference type="Rhea" id="RHEA:28342"/>
        <dbReference type="ChEBI" id="CHEBI:15377"/>
        <dbReference type="ChEBI" id="CHEBI:15378"/>
        <dbReference type="ChEBI" id="CHEBI:33019"/>
        <dbReference type="ChEBI" id="CHEBI:61194"/>
        <dbReference type="ChEBI" id="CHEBI:61382"/>
        <dbReference type="EC" id="3.6.1.66"/>
    </reaction>
</comment>
<comment type="catalytic activity">
    <reaction evidence="10">
        <text>ITP + H2O = IMP + diphosphate + H(+)</text>
        <dbReference type="Rhea" id="RHEA:29399"/>
        <dbReference type="ChEBI" id="CHEBI:15377"/>
        <dbReference type="ChEBI" id="CHEBI:15378"/>
        <dbReference type="ChEBI" id="CHEBI:33019"/>
        <dbReference type="ChEBI" id="CHEBI:58053"/>
        <dbReference type="ChEBI" id="CHEBI:61402"/>
        <dbReference type="EC" id="3.6.1.66"/>
    </reaction>
</comment>
<evidence type="ECO:0000256" key="4">
    <source>
        <dbReference type="ARBA" id="ARBA00022741"/>
    </source>
</evidence>
<dbReference type="CDD" id="cd00515">
    <property type="entry name" value="HAM1"/>
    <property type="match status" value="1"/>
</dbReference>
<dbReference type="GO" id="GO:0036222">
    <property type="term" value="F:XTP diphosphatase activity"/>
    <property type="evidence" value="ECO:0007669"/>
    <property type="project" value="UniProtKB-UniRule"/>
</dbReference>
<dbReference type="HAMAP" id="MF_01405">
    <property type="entry name" value="Non_canon_purine_NTPase"/>
    <property type="match status" value="1"/>
</dbReference>
<dbReference type="GO" id="GO:0009117">
    <property type="term" value="P:nucleotide metabolic process"/>
    <property type="evidence" value="ECO:0007669"/>
    <property type="project" value="UniProtKB-KW"/>
</dbReference>
<dbReference type="SUPFAM" id="SSF52972">
    <property type="entry name" value="ITPase-like"/>
    <property type="match status" value="1"/>
</dbReference>
<dbReference type="InterPro" id="IPR029001">
    <property type="entry name" value="ITPase-like_fam"/>
</dbReference>
<comment type="similarity">
    <text evidence="1 10 11">Belongs to the HAM1 NTPase family.</text>
</comment>
<evidence type="ECO:0000313" key="12">
    <source>
        <dbReference type="EMBL" id="TGK12031.1"/>
    </source>
</evidence>
<keyword evidence="5 10" id="KW-0378">Hydrolase</keyword>
<feature type="binding site" evidence="10">
    <location>
        <position position="41"/>
    </location>
    <ligand>
        <name>Mg(2+)</name>
        <dbReference type="ChEBI" id="CHEBI:18420"/>
    </ligand>
</feature>
<feature type="binding site" evidence="10">
    <location>
        <position position="174"/>
    </location>
    <ligand>
        <name>substrate</name>
    </ligand>
</feature>
<sequence length="196" mass="21858">MKSLALASNNPHKVREIRAILNSLGIELKTPKELGLESNPEETGDTFEENALIKARELFALCKIPSLADDSGISVEALDGAPGIHSARFGDPSLDDEGRTRLLLEKMKGKENRNAKYVCVIALVDGKSEFTFRGECHGWISEDYDTTGKGFGYDPIFYFPEFGARFSQVDEEKKNSVSHRKEALDLLAAHLRRENR</sequence>
<dbReference type="OrthoDB" id="9807456at2"/>
<evidence type="ECO:0000256" key="2">
    <source>
        <dbReference type="ARBA" id="ARBA00011738"/>
    </source>
</evidence>
<feature type="binding site" evidence="10">
    <location>
        <position position="70"/>
    </location>
    <ligand>
        <name>Mg(2+)</name>
        <dbReference type="ChEBI" id="CHEBI:18420"/>
    </ligand>
</feature>
<feature type="binding site" evidence="10">
    <location>
        <begin position="8"/>
        <end position="13"/>
    </location>
    <ligand>
        <name>substrate</name>
    </ligand>
</feature>
<evidence type="ECO:0000256" key="8">
    <source>
        <dbReference type="ARBA" id="ARBA00051875"/>
    </source>
</evidence>
<evidence type="ECO:0000313" key="13">
    <source>
        <dbReference type="Proteomes" id="UP000298458"/>
    </source>
</evidence>
<dbReference type="NCBIfam" id="TIGR00042">
    <property type="entry name" value="RdgB/HAM1 family non-canonical purine NTP pyrophosphatase"/>
    <property type="match status" value="1"/>
</dbReference>
<dbReference type="EC" id="3.6.1.66" evidence="10"/>
<organism evidence="12 13">
    <name type="scientific">Leptospira fletcheri</name>
    <dbReference type="NCBI Taxonomy" id="2484981"/>
    <lineage>
        <taxon>Bacteria</taxon>
        <taxon>Pseudomonadati</taxon>
        <taxon>Spirochaetota</taxon>
        <taxon>Spirochaetia</taxon>
        <taxon>Leptospirales</taxon>
        <taxon>Leptospiraceae</taxon>
        <taxon>Leptospira</taxon>
    </lineage>
</organism>
<comment type="catalytic activity">
    <reaction evidence="9 10">
        <text>XTP + H2O = XMP + diphosphate + H(+)</text>
        <dbReference type="Rhea" id="RHEA:28610"/>
        <dbReference type="ChEBI" id="CHEBI:15377"/>
        <dbReference type="ChEBI" id="CHEBI:15378"/>
        <dbReference type="ChEBI" id="CHEBI:33019"/>
        <dbReference type="ChEBI" id="CHEBI:57464"/>
        <dbReference type="ChEBI" id="CHEBI:61314"/>
        <dbReference type="EC" id="3.6.1.66"/>
    </reaction>
</comment>
<protein>
    <recommendedName>
        <fullName evidence="10">dITP/XTP pyrophosphatase</fullName>
        <ecNumber evidence="10">3.6.1.66</ecNumber>
    </recommendedName>
    <alternativeName>
        <fullName evidence="10">Non-canonical purine NTP pyrophosphatase</fullName>
    </alternativeName>
    <alternativeName>
        <fullName evidence="10">Non-standard purine NTP pyrophosphatase</fullName>
    </alternativeName>
    <alternativeName>
        <fullName evidence="10">Nucleoside-triphosphate diphosphatase</fullName>
    </alternativeName>
    <alternativeName>
        <fullName evidence="10">Nucleoside-triphosphate pyrophosphatase</fullName>
        <shortName evidence="10">NTPase</shortName>
    </alternativeName>
</protein>
<evidence type="ECO:0000256" key="5">
    <source>
        <dbReference type="ARBA" id="ARBA00022801"/>
    </source>
</evidence>
<evidence type="ECO:0000256" key="10">
    <source>
        <dbReference type="HAMAP-Rule" id="MF_01405"/>
    </source>
</evidence>
<dbReference type="GO" id="GO:0035870">
    <property type="term" value="F:dITP diphosphatase activity"/>
    <property type="evidence" value="ECO:0007669"/>
    <property type="project" value="UniProtKB-UniRule"/>
</dbReference>
<comment type="caution">
    <text evidence="12">The sequence shown here is derived from an EMBL/GenBank/DDBJ whole genome shotgun (WGS) entry which is preliminary data.</text>
</comment>
<evidence type="ECO:0000256" key="9">
    <source>
        <dbReference type="ARBA" id="ARBA00052017"/>
    </source>
</evidence>
<gene>
    <name evidence="12" type="primary">rdgB</name>
    <name evidence="12" type="ORF">EHO60_07095</name>
</gene>
<feature type="binding site" evidence="10">
    <location>
        <position position="71"/>
    </location>
    <ligand>
        <name>substrate</name>
    </ligand>
</feature>
<evidence type="ECO:0000256" key="11">
    <source>
        <dbReference type="RuleBase" id="RU003781"/>
    </source>
</evidence>
<comment type="subunit">
    <text evidence="2 10">Homodimer.</text>
</comment>
<dbReference type="GO" id="GO:0000166">
    <property type="term" value="F:nucleotide binding"/>
    <property type="evidence" value="ECO:0007669"/>
    <property type="project" value="UniProtKB-KW"/>
</dbReference>
<dbReference type="GO" id="GO:0046872">
    <property type="term" value="F:metal ion binding"/>
    <property type="evidence" value="ECO:0007669"/>
    <property type="project" value="UniProtKB-KW"/>
</dbReference>
<keyword evidence="3 10" id="KW-0479">Metal-binding</keyword>
<dbReference type="AlphaFoldDB" id="A0A4R9GI23"/>
<dbReference type="PANTHER" id="PTHR11067">
    <property type="entry name" value="INOSINE TRIPHOSPHATE PYROPHOSPHATASE/HAM1 PROTEIN"/>
    <property type="match status" value="1"/>
</dbReference>
<dbReference type="Proteomes" id="UP000298458">
    <property type="component" value="Unassembled WGS sequence"/>
</dbReference>
<proteinExistence type="inferred from homology"/>
<dbReference type="GO" id="GO:0009146">
    <property type="term" value="P:purine nucleoside triphosphate catabolic process"/>
    <property type="evidence" value="ECO:0007669"/>
    <property type="project" value="UniProtKB-UniRule"/>
</dbReference>
<keyword evidence="7 10" id="KW-0546">Nucleotide metabolism</keyword>
<comment type="cofactor">
    <cofactor evidence="10">
        <name>Mg(2+)</name>
        <dbReference type="ChEBI" id="CHEBI:18420"/>
    </cofactor>
    <text evidence="10">Binds 1 Mg(2+) ion per subunit.</text>
</comment>
<name>A0A4R9GI23_9LEPT</name>
<keyword evidence="13" id="KW-1185">Reference proteome</keyword>
<dbReference type="GO" id="GO:0036220">
    <property type="term" value="F:ITP diphosphatase activity"/>
    <property type="evidence" value="ECO:0007669"/>
    <property type="project" value="UniProtKB-UniRule"/>
</dbReference>
<dbReference type="FunFam" id="3.90.950.10:FF:000001">
    <property type="entry name" value="dITP/XTP pyrophosphatase"/>
    <property type="match status" value="1"/>
</dbReference>
<comment type="function">
    <text evidence="10">Pyrophosphatase that catalyzes the hydrolysis of nucleoside triphosphates to their monophosphate derivatives, with a high preference for the non-canonical purine nucleotides XTP (xanthosine triphosphate), dITP (deoxyinosine triphosphate) and ITP. Seems to function as a house-cleaning enzyme that removes non-canonical purine nucleotides from the nucleotide pool, thus preventing their incorporation into DNA/RNA and avoiding chromosomal lesions.</text>
</comment>
<dbReference type="InterPro" id="IPR002637">
    <property type="entry name" value="RdgB/HAM1"/>
</dbReference>
<keyword evidence="6 10" id="KW-0460">Magnesium</keyword>
<dbReference type="GO" id="GO:0017111">
    <property type="term" value="F:ribonucleoside triphosphate phosphatase activity"/>
    <property type="evidence" value="ECO:0007669"/>
    <property type="project" value="InterPro"/>
</dbReference>
<dbReference type="EMBL" id="RQET01000004">
    <property type="protein sequence ID" value="TGK12031.1"/>
    <property type="molecule type" value="Genomic_DNA"/>
</dbReference>
<evidence type="ECO:0000256" key="7">
    <source>
        <dbReference type="ARBA" id="ARBA00023080"/>
    </source>
</evidence>
<feature type="binding site" evidence="10">
    <location>
        <begin position="151"/>
        <end position="154"/>
    </location>
    <ligand>
        <name>substrate</name>
    </ligand>
</feature>
<evidence type="ECO:0000256" key="3">
    <source>
        <dbReference type="ARBA" id="ARBA00022723"/>
    </source>
</evidence>
<dbReference type="InterPro" id="IPR020922">
    <property type="entry name" value="dITP/XTP_pyrophosphatase"/>
</dbReference>